<dbReference type="Proteomes" id="UP000016932">
    <property type="component" value="Unassembled WGS sequence"/>
</dbReference>
<keyword evidence="2" id="KW-1185">Reference proteome</keyword>
<evidence type="ECO:0000313" key="2">
    <source>
        <dbReference type="Proteomes" id="UP000016932"/>
    </source>
</evidence>
<accession>N1Q7S9</accession>
<proteinExistence type="predicted"/>
<gene>
    <name evidence="1" type="ORF">MYCFIDRAFT_170380</name>
</gene>
<protein>
    <submittedName>
        <fullName evidence="1">Uncharacterized protein</fullName>
    </submittedName>
</protein>
<dbReference type="HOGENOM" id="CLU_1468804_0_0_1"/>
<dbReference type="VEuPathDB" id="FungiDB:MYCFIDRAFT_170380"/>
<dbReference type="EMBL" id="KB446555">
    <property type="protein sequence ID" value="EME88805.1"/>
    <property type="molecule type" value="Genomic_DNA"/>
</dbReference>
<sequence length="184" mass="20178">MHRPVSNRAYSPRQDLWTQASQKCSPGDLTVPHVAISCQGKDLAATRMLSALSMVQSFQSFLPDLYGITTFHLVPSLLMHPASCIPANRGMSIDEPQGLLHINNVLVESHLPFRAGIGGRTAQVKQSVLSSGWRKDGYTAQHPVALKNPILIKDSGVDIDLPKWPASIALYSYSVPNLKLEAYF</sequence>
<organism evidence="1 2">
    <name type="scientific">Pseudocercospora fijiensis (strain CIRAD86)</name>
    <name type="common">Black leaf streak disease fungus</name>
    <name type="synonym">Mycosphaerella fijiensis</name>
    <dbReference type="NCBI Taxonomy" id="383855"/>
    <lineage>
        <taxon>Eukaryota</taxon>
        <taxon>Fungi</taxon>
        <taxon>Dikarya</taxon>
        <taxon>Ascomycota</taxon>
        <taxon>Pezizomycotina</taxon>
        <taxon>Dothideomycetes</taxon>
        <taxon>Dothideomycetidae</taxon>
        <taxon>Mycosphaerellales</taxon>
        <taxon>Mycosphaerellaceae</taxon>
        <taxon>Pseudocercospora</taxon>
    </lineage>
</organism>
<dbReference type="KEGG" id="pfj:MYCFIDRAFT_170380"/>
<reference evidence="1 2" key="1">
    <citation type="journal article" date="2012" name="PLoS Pathog.">
        <title>Diverse lifestyles and strategies of plant pathogenesis encoded in the genomes of eighteen Dothideomycetes fungi.</title>
        <authorList>
            <person name="Ohm R.A."/>
            <person name="Feau N."/>
            <person name="Henrissat B."/>
            <person name="Schoch C.L."/>
            <person name="Horwitz B.A."/>
            <person name="Barry K.W."/>
            <person name="Condon B.J."/>
            <person name="Copeland A.C."/>
            <person name="Dhillon B."/>
            <person name="Glaser F."/>
            <person name="Hesse C.N."/>
            <person name="Kosti I."/>
            <person name="LaButti K."/>
            <person name="Lindquist E.A."/>
            <person name="Lucas S."/>
            <person name="Salamov A.A."/>
            <person name="Bradshaw R.E."/>
            <person name="Ciuffetti L."/>
            <person name="Hamelin R.C."/>
            <person name="Kema G.H.J."/>
            <person name="Lawrence C."/>
            <person name="Scott J.A."/>
            <person name="Spatafora J.W."/>
            <person name="Turgeon B.G."/>
            <person name="de Wit P.J.G.M."/>
            <person name="Zhong S."/>
            <person name="Goodwin S.B."/>
            <person name="Grigoriev I.V."/>
        </authorList>
    </citation>
    <scope>NUCLEOTIDE SEQUENCE [LARGE SCALE GENOMIC DNA]</scope>
    <source>
        <strain evidence="1 2">CIRAD86</strain>
    </source>
</reference>
<evidence type="ECO:0000313" key="1">
    <source>
        <dbReference type="EMBL" id="EME88805.1"/>
    </source>
</evidence>
<dbReference type="GeneID" id="19332489"/>
<dbReference type="RefSeq" id="XP_007921694.1">
    <property type="nucleotide sequence ID" value="XM_007923503.1"/>
</dbReference>
<dbReference type="AlphaFoldDB" id="N1Q7S9"/>
<name>N1Q7S9_PSEFD</name>